<dbReference type="Pfam" id="PF12838">
    <property type="entry name" value="Fer4_7"/>
    <property type="match status" value="1"/>
</dbReference>
<keyword evidence="1" id="KW-0004">4Fe-4S</keyword>
<name>T2G5W8_MEGG1</name>
<keyword evidence="5" id="KW-0411">Iron-sulfur</keyword>
<dbReference type="RefSeq" id="WP_021758534.1">
    <property type="nucleotide sequence ID" value="NC_022444.1"/>
</dbReference>
<dbReference type="EMBL" id="CP006585">
    <property type="protein sequence ID" value="AGW11980.1"/>
    <property type="molecule type" value="Genomic_DNA"/>
</dbReference>
<dbReference type="GO" id="GO:0016020">
    <property type="term" value="C:membrane"/>
    <property type="evidence" value="ECO:0007669"/>
    <property type="project" value="InterPro"/>
</dbReference>
<evidence type="ECO:0000256" key="3">
    <source>
        <dbReference type="ARBA" id="ARBA00022737"/>
    </source>
</evidence>
<reference evidence="8 9" key="1">
    <citation type="journal article" date="2013" name="J. Bacteriol.">
        <title>Roles of HynAB and Ech, the only two hydrogenases found in the model sulfate reducer Desulfovibrio gigas.</title>
        <authorList>
            <person name="Morais-Silva F.O."/>
            <person name="Santos C.I."/>
            <person name="Rodrigues R."/>
            <person name="Pereira I.A."/>
            <person name="Rodrigues-Pousada C."/>
        </authorList>
    </citation>
    <scope>NUCLEOTIDE SEQUENCE [LARGE SCALE GENOMIC DNA]</scope>
    <source>
        <strain evidence="9">ATCC 19364 / DSM 1382 / NCIMB 9332 / VKM B-1759</strain>
    </source>
</reference>
<dbReference type="AlphaFoldDB" id="T2G5W8"/>
<evidence type="ECO:0000256" key="6">
    <source>
        <dbReference type="SAM" id="MobiDB-lite"/>
    </source>
</evidence>
<keyword evidence="3" id="KW-0677">Repeat</keyword>
<feature type="domain" description="4Fe-4S ferredoxin-type" evidence="7">
    <location>
        <begin position="36"/>
        <end position="65"/>
    </location>
</feature>
<feature type="domain" description="4Fe-4S ferredoxin-type" evidence="7">
    <location>
        <begin position="67"/>
        <end position="96"/>
    </location>
</feature>
<dbReference type="PANTHER" id="PTHR10849">
    <property type="entry name" value="NADH DEHYDROGENASE UBIQUINONE IRON-SULFUR PROTEIN 8, MITOCHONDRIAL"/>
    <property type="match status" value="1"/>
</dbReference>
<dbReference type="PROSITE" id="PS51379">
    <property type="entry name" value="4FE4S_FER_2"/>
    <property type="match status" value="2"/>
</dbReference>
<reference evidence="9" key="2">
    <citation type="submission" date="2013-07" db="EMBL/GenBank/DDBJ databases">
        <authorList>
            <person name="Morais-Silva F.O."/>
            <person name="Rezende A.M."/>
            <person name="Pimentel C."/>
            <person name="Resende D.M."/>
            <person name="Santos C.I."/>
            <person name="Clemente C."/>
            <person name="de Oliveira L.M."/>
            <person name="da Silva S.M."/>
            <person name="Costa D.A."/>
            <person name="Varela-Raposo A."/>
            <person name="Horacio E.C.A."/>
            <person name="Matos M."/>
            <person name="Flores O."/>
            <person name="Ruiz J.C."/>
            <person name="Rodrigues-Pousada C."/>
        </authorList>
    </citation>
    <scope>NUCLEOTIDE SEQUENCE [LARGE SCALE GENOMIC DNA]</scope>
    <source>
        <strain evidence="9">ATCC 19364 / DSM 1382 / NCIMB 9332 / VKM B-1759</strain>
    </source>
</reference>
<dbReference type="KEGG" id="dgg:DGI_0039"/>
<evidence type="ECO:0000259" key="7">
    <source>
        <dbReference type="PROSITE" id="PS51379"/>
    </source>
</evidence>
<evidence type="ECO:0000256" key="2">
    <source>
        <dbReference type="ARBA" id="ARBA00022723"/>
    </source>
</evidence>
<organism evidence="8 9">
    <name type="scientific">Megalodesulfovibrio gigas (strain ATCC 19364 / DSM 1382 / NCIMB 9332 / VKM B-1759)</name>
    <name type="common">Desulfovibrio gigas</name>
    <dbReference type="NCBI Taxonomy" id="1121448"/>
    <lineage>
        <taxon>Bacteria</taxon>
        <taxon>Pseudomonadati</taxon>
        <taxon>Thermodesulfobacteriota</taxon>
        <taxon>Desulfovibrionia</taxon>
        <taxon>Desulfovibrionales</taxon>
        <taxon>Desulfovibrionaceae</taxon>
        <taxon>Megalodesulfovibrio</taxon>
    </lineage>
</organism>
<keyword evidence="9" id="KW-1185">Reference proteome</keyword>
<dbReference type="Proteomes" id="UP000016587">
    <property type="component" value="Chromosome"/>
</dbReference>
<dbReference type="GO" id="GO:0009060">
    <property type="term" value="P:aerobic respiration"/>
    <property type="evidence" value="ECO:0007669"/>
    <property type="project" value="TreeGrafter"/>
</dbReference>
<dbReference type="InterPro" id="IPR017896">
    <property type="entry name" value="4Fe4S_Fe-S-bd"/>
</dbReference>
<dbReference type="eggNOG" id="COG1143">
    <property type="taxonomic scope" value="Bacteria"/>
</dbReference>
<keyword evidence="4" id="KW-0408">Iron</keyword>
<dbReference type="InterPro" id="IPR017900">
    <property type="entry name" value="4Fe4S_Fe_S_CS"/>
</dbReference>
<dbReference type="InterPro" id="IPR010226">
    <property type="entry name" value="NADH_quinone_OxRdtase_chainI"/>
</dbReference>
<dbReference type="GO" id="GO:0046872">
    <property type="term" value="F:metal ion binding"/>
    <property type="evidence" value="ECO:0007669"/>
    <property type="project" value="UniProtKB-KW"/>
</dbReference>
<dbReference type="PANTHER" id="PTHR10849:SF35">
    <property type="entry name" value="FORMATE HYDROGENLYASE SUBUNIT 6-RELATED"/>
    <property type="match status" value="1"/>
</dbReference>
<sequence>MRLGPMVPTVVKNLINKKSTRPYPFVVREPFPDQRGELYCDIEQCIFCGTCARKCPSQCISVDKEQGIWKCDPFACVYCGTCEEVCPTHCLHHKGTWRPVAGERQMIEMKGTPPKKKKKEAAE</sequence>
<keyword evidence="2" id="KW-0479">Metal-binding</keyword>
<dbReference type="SUPFAM" id="SSF46548">
    <property type="entry name" value="alpha-helical ferredoxin"/>
    <property type="match status" value="1"/>
</dbReference>
<feature type="compositionally biased region" description="Basic residues" evidence="6">
    <location>
        <begin position="113"/>
        <end position="123"/>
    </location>
</feature>
<evidence type="ECO:0000256" key="5">
    <source>
        <dbReference type="ARBA" id="ARBA00023014"/>
    </source>
</evidence>
<feature type="region of interest" description="Disordered" evidence="6">
    <location>
        <begin position="103"/>
        <end position="123"/>
    </location>
</feature>
<dbReference type="Gene3D" id="3.30.70.3270">
    <property type="match status" value="1"/>
</dbReference>
<evidence type="ECO:0000313" key="9">
    <source>
        <dbReference type="Proteomes" id="UP000016587"/>
    </source>
</evidence>
<dbReference type="PROSITE" id="PS00198">
    <property type="entry name" value="4FE4S_FER_1"/>
    <property type="match status" value="2"/>
</dbReference>
<dbReference type="STRING" id="1121448.DGI_0039"/>
<dbReference type="GO" id="GO:0003954">
    <property type="term" value="F:NADH dehydrogenase activity"/>
    <property type="evidence" value="ECO:0007669"/>
    <property type="project" value="TreeGrafter"/>
</dbReference>
<evidence type="ECO:0000256" key="4">
    <source>
        <dbReference type="ARBA" id="ARBA00023004"/>
    </source>
</evidence>
<dbReference type="HOGENOM" id="CLU_067218_4_6_7"/>
<gene>
    <name evidence="8" type="primary">echF</name>
    <name evidence="8" type="ORF">DGI_0039</name>
</gene>
<evidence type="ECO:0000256" key="1">
    <source>
        <dbReference type="ARBA" id="ARBA00022485"/>
    </source>
</evidence>
<evidence type="ECO:0000313" key="8">
    <source>
        <dbReference type="EMBL" id="AGW11980.1"/>
    </source>
</evidence>
<dbReference type="PATRIC" id="fig|1121448.10.peg.41"/>
<dbReference type="GO" id="GO:0051539">
    <property type="term" value="F:4 iron, 4 sulfur cluster binding"/>
    <property type="evidence" value="ECO:0007669"/>
    <property type="project" value="UniProtKB-KW"/>
</dbReference>
<protein>
    <submittedName>
        <fullName evidence="8">EchF</fullName>
    </submittedName>
</protein>
<accession>T2G5W8</accession>
<proteinExistence type="predicted"/>